<dbReference type="OrthoDB" id="6347512at2759"/>
<evidence type="ECO:0000313" key="2">
    <source>
        <dbReference type="Proteomes" id="UP000005018"/>
    </source>
</evidence>
<proteinExistence type="predicted"/>
<dbReference type="GeneID" id="14541786"/>
<protein>
    <submittedName>
        <fullName evidence="1">Uncharacterized protein</fullName>
    </submittedName>
</protein>
<evidence type="ECO:0000313" key="1">
    <source>
        <dbReference type="EMBL" id="CCG24414.1"/>
    </source>
</evidence>
<dbReference type="AlphaFoldDB" id="H8X8D9"/>
<dbReference type="EMBL" id="HE681724">
    <property type="protein sequence ID" value="CCG24414.1"/>
    <property type="molecule type" value="Genomic_DNA"/>
</dbReference>
<dbReference type="HOGENOM" id="CLU_355687_0_0_1"/>
<name>H8X8D9_CANO9</name>
<accession>H8X8D9</accession>
<reference evidence="1 2" key="1">
    <citation type="journal article" date="2012" name="PLoS ONE">
        <title>Sequence and analysis of the genome of the pathogenic yeast Candida orthopsilosis.</title>
        <authorList>
            <person name="Riccombeni A."/>
            <person name="Vidanes G."/>
            <person name="Proux-Wera E."/>
            <person name="Wolfe K.H."/>
            <person name="Butler G."/>
        </authorList>
    </citation>
    <scope>NUCLEOTIDE SEQUENCE [LARGE SCALE GENOMIC DNA]</scope>
    <source>
        <strain evidence="1 2">Co 90-125</strain>
    </source>
</reference>
<keyword evidence="2" id="KW-1185">Reference proteome</keyword>
<dbReference type="Proteomes" id="UP000005018">
    <property type="component" value="Chromosome 6"/>
</dbReference>
<dbReference type="RefSeq" id="XP_003870543.1">
    <property type="nucleotide sequence ID" value="XM_003870494.1"/>
</dbReference>
<organism evidence="1 2">
    <name type="scientific">Candida orthopsilosis (strain 90-125)</name>
    <name type="common">Yeast</name>
    <dbReference type="NCBI Taxonomy" id="1136231"/>
    <lineage>
        <taxon>Eukaryota</taxon>
        <taxon>Fungi</taxon>
        <taxon>Dikarya</taxon>
        <taxon>Ascomycota</taxon>
        <taxon>Saccharomycotina</taxon>
        <taxon>Pichiomycetes</taxon>
        <taxon>Debaryomycetaceae</taxon>
        <taxon>Candida/Lodderomyces clade</taxon>
        <taxon>Candida</taxon>
    </lineage>
</organism>
<gene>
    <name evidence="1" type="ORF">CORT_0F01870</name>
</gene>
<dbReference type="eggNOG" id="ENOG502QU9H">
    <property type="taxonomic scope" value="Eukaryota"/>
</dbReference>
<dbReference type="KEGG" id="cot:CORT_0F01870"/>
<sequence length="651" mass="75506">MGSSEDDEVLKILASVRIHKSIDDSQLRYLAQQEEKGYSERVIREVLNIIFELGRRSLSESVKLTLVKCCLNPSCDMSIQTLLNILANLGPTQNRAHGIKEIPSKKVSVELQVEVLSQIMKNLDFFVPTIQKYVSILLPILRKLLSYEFLRLYISSLLKFIFLQNPAAVGFCRNWKKPESLHFTRKWDYNLIKDLQIKFPTDPNLRELVEVIDAITNPNPPPFTLYTSVIETKTGVSCLRSLEENSKRRKIGPASKCNVTRNSGDVAISIGLPSGHQETLVKHMFAVQLCANKLNLVEVDNYFKITSFQDKDFCDHWIVRVLWCYRHFNKKDFFISSINEFVLNSNEDKDWPQLFHHRVNFIRLIKTNVSEMRSMIINDKKKLQTYHLQDPHLYSRLCEKYIMEFLSLFDVDFPGSFEFLEEITLILLDLSQFCPRIRSIMVRKILLLYKRLRVTDKSFYANLTLPRSVVYLMLLHGDLNLLDGICFHIAEEKRLHYTDDKLRRIQNSFTMDIVNMIWRGRFLSFDGRRDSSHKALFFNSCLLPKIRNSCLASIGIGDVGSILMSPVFVFIATKSVRRLEDQHNLDARIEGPLTEENIAFMQTDDRTQWLQLSRESIKLEVLRTLDSKGFTGVCDMLFKSLKSLSGARGRE</sequence>